<dbReference type="SMART" id="SM00422">
    <property type="entry name" value="HTH_MERR"/>
    <property type="match status" value="1"/>
</dbReference>
<name>A0ABU8NLV5_9SPHI</name>
<dbReference type="RefSeq" id="WP_172659801.1">
    <property type="nucleotide sequence ID" value="NZ_CBFGNQ010000001.1"/>
</dbReference>
<evidence type="ECO:0000313" key="6">
    <source>
        <dbReference type="EMBL" id="MEJ2903236.1"/>
    </source>
</evidence>
<accession>A0ABU8NLV5</accession>
<dbReference type="Gene3D" id="1.10.1660.10">
    <property type="match status" value="1"/>
</dbReference>
<evidence type="ECO:0000256" key="1">
    <source>
        <dbReference type="ARBA" id="ARBA00022491"/>
    </source>
</evidence>
<dbReference type="Proteomes" id="UP001378956">
    <property type="component" value="Unassembled WGS sequence"/>
</dbReference>
<keyword evidence="1" id="KW-0678">Repressor</keyword>
<feature type="domain" description="HTH merR-type" evidence="5">
    <location>
        <begin position="1"/>
        <end position="73"/>
    </location>
</feature>
<evidence type="ECO:0000256" key="2">
    <source>
        <dbReference type="ARBA" id="ARBA00023015"/>
    </source>
</evidence>
<dbReference type="InterPro" id="IPR047057">
    <property type="entry name" value="MerR_fam"/>
</dbReference>
<dbReference type="SUPFAM" id="SSF46955">
    <property type="entry name" value="Putative DNA-binding domain"/>
    <property type="match status" value="1"/>
</dbReference>
<dbReference type="InterPro" id="IPR000551">
    <property type="entry name" value="MerR-type_HTH_dom"/>
</dbReference>
<proteinExistence type="predicted"/>
<keyword evidence="2" id="KW-0805">Transcription regulation</keyword>
<dbReference type="PANTHER" id="PTHR30204:SF69">
    <property type="entry name" value="MERR-FAMILY TRANSCRIPTIONAL REGULATOR"/>
    <property type="match status" value="1"/>
</dbReference>
<evidence type="ECO:0000256" key="4">
    <source>
        <dbReference type="ARBA" id="ARBA00023163"/>
    </source>
</evidence>
<dbReference type="EMBL" id="JBBEUB010000003">
    <property type="protein sequence ID" value="MEJ2903236.1"/>
    <property type="molecule type" value="Genomic_DNA"/>
</dbReference>
<keyword evidence="7" id="KW-1185">Reference proteome</keyword>
<organism evidence="6 7">
    <name type="scientific">Pedobacter panaciterrae</name>
    <dbReference type="NCBI Taxonomy" id="363849"/>
    <lineage>
        <taxon>Bacteria</taxon>
        <taxon>Pseudomonadati</taxon>
        <taxon>Bacteroidota</taxon>
        <taxon>Sphingobacteriia</taxon>
        <taxon>Sphingobacteriales</taxon>
        <taxon>Sphingobacteriaceae</taxon>
        <taxon>Pedobacter</taxon>
    </lineage>
</organism>
<dbReference type="PROSITE" id="PS50937">
    <property type="entry name" value="HTH_MERR_2"/>
    <property type="match status" value="1"/>
</dbReference>
<protein>
    <submittedName>
        <fullName evidence="6">MerR family transcriptional regulator</fullName>
    </submittedName>
</protein>
<reference evidence="6 7" key="1">
    <citation type="submission" date="2024-03" db="EMBL/GenBank/DDBJ databases">
        <title>Sequence of Lycoming College Course Isolates.</title>
        <authorList>
            <person name="Plotts O."/>
            <person name="Newman J."/>
        </authorList>
    </citation>
    <scope>NUCLEOTIDE SEQUENCE [LARGE SCALE GENOMIC DNA]</scope>
    <source>
        <strain evidence="6 7">CJB-3</strain>
    </source>
</reference>
<evidence type="ECO:0000313" key="7">
    <source>
        <dbReference type="Proteomes" id="UP001378956"/>
    </source>
</evidence>
<dbReference type="InterPro" id="IPR009061">
    <property type="entry name" value="DNA-bd_dom_put_sf"/>
</dbReference>
<gene>
    <name evidence="6" type="ORF">WAE58_12410</name>
</gene>
<evidence type="ECO:0000256" key="3">
    <source>
        <dbReference type="ARBA" id="ARBA00023125"/>
    </source>
</evidence>
<comment type="caution">
    <text evidence="6">The sequence shown here is derived from an EMBL/GenBank/DDBJ whole genome shotgun (WGS) entry which is preliminary data.</text>
</comment>
<keyword evidence="4" id="KW-0804">Transcription</keyword>
<dbReference type="Pfam" id="PF13411">
    <property type="entry name" value="MerR_1"/>
    <property type="match status" value="1"/>
</dbReference>
<sequence>MKLINQLSKETGIPIGTIRFYEKTGLFTGEKKEEVKTNNYVYYGDDVVEKLRFIQMAKAVGFTLAEIKEVVDAWYKKQISKKAKIQVLDKKLLQIEEKIKELKSVKKQIAICKFNIENENIENADETIISGGRPFDLPPY</sequence>
<evidence type="ECO:0000259" key="5">
    <source>
        <dbReference type="PROSITE" id="PS50937"/>
    </source>
</evidence>
<dbReference type="PANTHER" id="PTHR30204">
    <property type="entry name" value="REDOX-CYCLING DRUG-SENSING TRANSCRIPTIONAL ACTIVATOR SOXR"/>
    <property type="match status" value="1"/>
</dbReference>
<keyword evidence="3" id="KW-0238">DNA-binding</keyword>